<evidence type="ECO:0000256" key="2">
    <source>
        <dbReference type="ARBA" id="ARBA00022723"/>
    </source>
</evidence>
<evidence type="ECO:0000256" key="3">
    <source>
        <dbReference type="ARBA" id="ARBA00023004"/>
    </source>
</evidence>
<evidence type="ECO:0000256" key="1">
    <source>
        <dbReference type="ARBA" id="ARBA00022485"/>
    </source>
</evidence>
<dbReference type="GO" id="GO:0051539">
    <property type="term" value="F:4 iron, 4 sulfur cluster binding"/>
    <property type="evidence" value="ECO:0007669"/>
    <property type="project" value="UniProtKB-KW"/>
</dbReference>
<evidence type="ECO:0000313" key="7">
    <source>
        <dbReference type="Proteomes" id="UP000264062"/>
    </source>
</evidence>
<accession>A0A350H838</accession>
<protein>
    <recommendedName>
        <fullName evidence="5">4Fe-4S ferredoxin-type domain-containing protein</fullName>
    </recommendedName>
</protein>
<dbReference type="Gene3D" id="3.30.70.20">
    <property type="match status" value="1"/>
</dbReference>
<keyword evidence="1" id="KW-0004">4Fe-4S</keyword>
<feature type="domain" description="4Fe-4S ferredoxin-type" evidence="5">
    <location>
        <begin position="329"/>
        <end position="358"/>
    </location>
</feature>
<reference evidence="6 7" key="1">
    <citation type="journal article" date="2018" name="Nat. Biotechnol.">
        <title>A standardized bacterial taxonomy based on genome phylogeny substantially revises the tree of life.</title>
        <authorList>
            <person name="Parks D.H."/>
            <person name="Chuvochina M."/>
            <person name="Waite D.W."/>
            <person name="Rinke C."/>
            <person name="Skarshewski A."/>
            <person name="Chaumeil P.A."/>
            <person name="Hugenholtz P."/>
        </authorList>
    </citation>
    <scope>NUCLEOTIDE SEQUENCE [LARGE SCALE GENOMIC DNA]</scope>
    <source>
        <strain evidence="6">UBA9956</strain>
    </source>
</reference>
<evidence type="ECO:0000256" key="4">
    <source>
        <dbReference type="ARBA" id="ARBA00023014"/>
    </source>
</evidence>
<dbReference type="InterPro" id="IPR017900">
    <property type="entry name" value="4Fe4S_Fe_S_CS"/>
</dbReference>
<dbReference type="PANTHER" id="PTHR24960">
    <property type="entry name" value="PHOTOSYSTEM I IRON-SULFUR CENTER-RELATED"/>
    <property type="match status" value="1"/>
</dbReference>
<dbReference type="InterPro" id="IPR050157">
    <property type="entry name" value="PSI_iron-sulfur_center"/>
</dbReference>
<dbReference type="PROSITE" id="PS00198">
    <property type="entry name" value="4FE4S_FER_1"/>
    <property type="match status" value="1"/>
</dbReference>
<dbReference type="Pfam" id="PF04015">
    <property type="entry name" value="DUF362"/>
    <property type="match status" value="1"/>
</dbReference>
<dbReference type="AlphaFoldDB" id="A0A350H838"/>
<comment type="caution">
    <text evidence="6">The sequence shown here is derived from an EMBL/GenBank/DDBJ whole genome shotgun (WGS) entry which is preliminary data.</text>
</comment>
<dbReference type="SUPFAM" id="SSF54862">
    <property type="entry name" value="4Fe-4S ferredoxins"/>
    <property type="match status" value="1"/>
</dbReference>
<evidence type="ECO:0000313" key="6">
    <source>
        <dbReference type="EMBL" id="HAV91704.1"/>
    </source>
</evidence>
<evidence type="ECO:0000259" key="5">
    <source>
        <dbReference type="PROSITE" id="PS51379"/>
    </source>
</evidence>
<feature type="domain" description="4Fe-4S ferredoxin-type" evidence="5">
    <location>
        <begin position="300"/>
        <end position="328"/>
    </location>
</feature>
<dbReference type="InterPro" id="IPR017896">
    <property type="entry name" value="4Fe4S_Fe-S-bd"/>
</dbReference>
<keyword evidence="2" id="KW-0479">Metal-binding</keyword>
<gene>
    <name evidence="6" type="ORF">DCW38_00765</name>
</gene>
<dbReference type="GO" id="GO:0046872">
    <property type="term" value="F:metal ion binding"/>
    <property type="evidence" value="ECO:0007669"/>
    <property type="project" value="UniProtKB-KW"/>
</dbReference>
<dbReference type="PROSITE" id="PS51379">
    <property type="entry name" value="4FE4S_FER_2"/>
    <property type="match status" value="2"/>
</dbReference>
<name>A0A350H838_UNCW3</name>
<dbReference type="EMBL" id="DMZY01000025">
    <property type="protein sequence ID" value="HAV91704.1"/>
    <property type="molecule type" value="Genomic_DNA"/>
</dbReference>
<sequence length="367" mass="41682">MNLIFAKKITSYNIQKISDFLNNSFIKSDVYKDSAQRDIVLLKPNLLSKPTKENDFVTTNRIVIEATVKLLLANGINSDKIVIGDGASAIHKNMDDIFEDSGIGEITRRYNVKTVNFNKLGYEVRNGIKLTEYLKNNLFIINLAKLKTHMLTKLTLSVKNLYGLLPPEVKLAYHSQFSTEDLFCNLISKIYNAVSPDFNVIDGIIGMEGNGPGGGERVETNIMACSKNGYALDHFISELCGYKRDEILFIKHAVKNNYYDGNFTVEGDYEKINMKRPTRNSFTLSLKFAGKRFTRFLFSSYPKVMNETCMKCMKCMKMCPEKAIVLKNGFPYVREKKCVSCYCCIEVCPYKSIKTKKSAVEGVWNVK</sequence>
<dbReference type="Pfam" id="PF12838">
    <property type="entry name" value="Fer4_7"/>
    <property type="match status" value="1"/>
</dbReference>
<keyword evidence="4" id="KW-0411">Iron-sulfur</keyword>
<proteinExistence type="predicted"/>
<dbReference type="Proteomes" id="UP000264062">
    <property type="component" value="Unassembled WGS sequence"/>
</dbReference>
<dbReference type="InterPro" id="IPR007160">
    <property type="entry name" value="DUF362"/>
</dbReference>
<keyword evidence="3" id="KW-0408">Iron</keyword>
<organism evidence="6 7">
    <name type="scientific">candidate division WOR-3 bacterium</name>
    <dbReference type="NCBI Taxonomy" id="2052148"/>
    <lineage>
        <taxon>Bacteria</taxon>
        <taxon>Bacteria division WOR-3</taxon>
    </lineage>
</organism>